<dbReference type="Pfam" id="PF14706">
    <property type="entry name" value="Tnp_DNA_bind"/>
    <property type="match status" value="1"/>
</dbReference>
<protein>
    <recommendedName>
        <fullName evidence="1">Transposase Tn5-like N-terminal domain-containing protein</fullName>
    </recommendedName>
</protein>
<gene>
    <name evidence="2" type="ORF">D9N54_24545</name>
</gene>
<name>A0A5T3EM99_SALER</name>
<dbReference type="InterPro" id="IPR012337">
    <property type="entry name" value="RNaseH-like_sf"/>
</dbReference>
<dbReference type="SUPFAM" id="SSF53098">
    <property type="entry name" value="Ribonuclease H-like"/>
    <property type="match status" value="1"/>
</dbReference>
<evidence type="ECO:0000313" key="2">
    <source>
        <dbReference type="EMBL" id="EAN2043940.1"/>
    </source>
</evidence>
<accession>A0A5T3EM99</accession>
<sequence length="88" mass="10216">MVETQGDTEWLAQEVDESSFNDRRLGRRFRELMKNFWKNLGSTIPFACQDWAGTKAAYRFLSNPNVDESAILQGHFESTRQRASNTKK</sequence>
<comment type="caution">
    <text evidence="2">The sequence shown here is derived from an EMBL/GenBank/DDBJ whole genome shotgun (WGS) entry which is preliminary data.</text>
</comment>
<dbReference type="InterPro" id="IPR014735">
    <property type="entry name" value="Transposase_Tn5-like_N"/>
</dbReference>
<feature type="domain" description="Transposase Tn5-like N-terminal" evidence="1">
    <location>
        <begin position="8"/>
        <end position="66"/>
    </location>
</feature>
<dbReference type="Gene3D" id="1.10.246.40">
    <property type="entry name" value="Tn5 transposase, domain 1"/>
    <property type="match status" value="1"/>
</dbReference>
<dbReference type="EMBL" id="AACXJM010000086">
    <property type="protein sequence ID" value="EAN2043940.1"/>
    <property type="molecule type" value="Genomic_DNA"/>
</dbReference>
<organism evidence="2">
    <name type="scientific">Salmonella enterica</name>
    <name type="common">Salmonella choleraesuis</name>
    <dbReference type="NCBI Taxonomy" id="28901"/>
    <lineage>
        <taxon>Bacteria</taxon>
        <taxon>Pseudomonadati</taxon>
        <taxon>Pseudomonadota</taxon>
        <taxon>Gammaproteobacteria</taxon>
        <taxon>Enterobacterales</taxon>
        <taxon>Enterobacteriaceae</taxon>
        <taxon>Salmonella</taxon>
    </lineage>
</organism>
<evidence type="ECO:0000259" key="1">
    <source>
        <dbReference type="Pfam" id="PF14706"/>
    </source>
</evidence>
<dbReference type="AlphaFoldDB" id="A0A5T3EM99"/>
<reference evidence="2" key="1">
    <citation type="submission" date="2018-10" db="EMBL/GenBank/DDBJ databases">
        <authorList>
            <consortium name="PulseNet: The National Subtyping Network for Foodborne Disease Surveillance"/>
            <person name="Tarr C.L."/>
            <person name="Trees E."/>
            <person name="Katz L.S."/>
            <person name="Carleton-Romer H.A."/>
            <person name="Stroika S."/>
            <person name="Kucerova Z."/>
            <person name="Roache K.F."/>
            <person name="Sabol A.L."/>
            <person name="Besser J."/>
            <person name="Gerner-Smidt P."/>
        </authorList>
    </citation>
    <scope>NUCLEOTIDE SEQUENCE</scope>
    <source>
        <strain evidence="2">PNUSAS056738</strain>
    </source>
</reference>
<dbReference type="InterPro" id="IPR038215">
    <property type="entry name" value="TN5-like_N_sf"/>
</dbReference>
<proteinExistence type="predicted"/>